<feature type="transmembrane region" description="Helical" evidence="2">
    <location>
        <begin position="569"/>
        <end position="591"/>
    </location>
</feature>
<feature type="transmembrane region" description="Helical" evidence="2">
    <location>
        <begin position="544"/>
        <end position="563"/>
    </location>
</feature>
<reference evidence="3 4" key="1">
    <citation type="submission" date="2015-11" db="EMBL/GenBank/DDBJ databases">
        <title>Genomic analysis of 38 Legionella species identifies large and diverse effector repertoires.</title>
        <authorList>
            <person name="Burstein D."/>
            <person name="Amaro F."/>
            <person name="Zusman T."/>
            <person name="Lifshitz Z."/>
            <person name="Cohen O."/>
            <person name="Gilbert J.A."/>
            <person name="Pupko T."/>
            <person name="Shuman H.A."/>
            <person name="Segal G."/>
        </authorList>
    </citation>
    <scope>NUCLEOTIDE SEQUENCE [LARGE SCALE GENOMIC DNA]</scope>
    <source>
        <strain evidence="3 4">ATCC 700990</strain>
    </source>
</reference>
<comment type="caution">
    <text evidence="3">The sequence shown here is derived from an EMBL/GenBank/DDBJ whole genome shotgun (WGS) entry which is preliminary data.</text>
</comment>
<keyword evidence="2" id="KW-0472">Membrane</keyword>
<dbReference type="PATRIC" id="fig|1212489.4.peg.2801"/>
<dbReference type="EMBL" id="LNXY01000028">
    <property type="protein sequence ID" value="KTC85487.1"/>
    <property type="molecule type" value="Genomic_DNA"/>
</dbReference>
<name>A0A0W0SQ09_9GAMM</name>
<keyword evidence="2" id="KW-0812">Transmembrane</keyword>
<organism evidence="3 4">
    <name type="scientific">Legionella drozanskii LLAP-1</name>
    <dbReference type="NCBI Taxonomy" id="1212489"/>
    <lineage>
        <taxon>Bacteria</taxon>
        <taxon>Pseudomonadati</taxon>
        <taxon>Pseudomonadota</taxon>
        <taxon>Gammaproteobacteria</taxon>
        <taxon>Legionellales</taxon>
        <taxon>Legionellaceae</taxon>
        <taxon>Legionella</taxon>
    </lineage>
</organism>
<protein>
    <submittedName>
        <fullName evidence="3">Uncharacterized protein</fullName>
    </submittedName>
</protein>
<dbReference type="Proteomes" id="UP000054736">
    <property type="component" value="Unassembled WGS sequence"/>
</dbReference>
<keyword evidence="4" id="KW-1185">Reference proteome</keyword>
<evidence type="ECO:0000313" key="4">
    <source>
        <dbReference type="Proteomes" id="UP000054736"/>
    </source>
</evidence>
<dbReference type="RefSeq" id="WP_058496931.1">
    <property type="nucleotide sequence ID" value="NZ_CAAAIU010000017.1"/>
</dbReference>
<feature type="coiled-coil region" evidence="1">
    <location>
        <begin position="441"/>
        <end position="468"/>
    </location>
</feature>
<evidence type="ECO:0000256" key="2">
    <source>
        <dbReference type="SAM" id="Phobius"/>
    </source>
</evidence>
<sequence>MYKKEELLAFEFKFNELFNHSTIIPNFPTDLAPTLNSLREQLEDCFDAEETRLNDAANPLLVRLYLLSIGIMDLNAPYSDEKRIKVANGIIRCTNLIKILLAQPSNEEIFEQLDELLYSDLFELQAYNSWKHYFFSGLDKILNGINRGRTFVFNTPYPRSRLATREIIGKTLQAFLLVAENQSTTSKLLSSLRPQLRLLSFSSLDENKATILHLNERISFIYEEFYTRNAQDKDLLIVAKAMLESLDRFGQQVLLAKDNLIINNYAEKAFLASQDLVMELLSEALPPTERMQRLTACLEQAANVIQNPGKRADLKKLEHLIEKSDYKRYHCDKEKSTYAIFRILISALFLAYAIYEVVTSYGVSLAAQLWVICAEAGSLAVGSGQLYYFSNGKVKNTLFADSMGNLSQAARIRSNPEDWHNKTNLENRREEILIELNISKFAQANQEINSLLNSLADLRSNINQTQMTLINPQARAVLQSGEELAIDLLRANSPSFSRINKLRECVEAANIIVMEPDNLEAINRLVTLVSERDYETRKIISRDFFIASLLALASVVLYVVTITGTVLSAGITAGTIFTPITLSITAAYKFAHAIYPQHTRFTDEVEALTEYAQIAGKNLTLLPLVTETSMIVADASIQPVPCTAGSSVTVFS</sequence>
<accession>A0A0W0SQ09</accession>
<evidence type="ECO:0000256" key="1">
    <source>
        <dbReference type="SAM" id="Coils"/>
    </source>
</evidence>
<gene>
    <name evidence="3" type="ORF">Ldro_2659</name>
</gene>
<dbReference type="OrthoDB" id="5652027at2"/>
<evidence type="ECO:0000313" key="3">
    <source>
        <dbReference type="EMBL" id="KTC85487.1"/>
    </source>
</evidence>
<keyword evidence="1" id="KW-0175">Coiled coil</keyword>
<feature type="transmembrane region" description="Helical" evidence="2">
    <location>
        <begin position="337"/>
        <end position="355"/>
    </location>
</feature>
<proteinExistence type="predicted"/>
<dbReference type="AlphaFoldDB" id="A0A0W0SQ09"/>
<keyword evidence="2" id="KW-1133">Transmembrane helix</keyword>
<feature type="transmembrane region" description="Helical" evidence="2">
    <location>
        <begin position="367"/>
        <end position="389"/>
    </location>
</feature>